<dbReference type="KEGG" id="aplc:110990195"/>
<evidence type="ECO:0000313" key="2">
    <source>
        <dbReference type="RefSeq" id="XP_022110753.1"/>
    </source>
</evidence>
<reference evidence="2" key="1">
    <citation type="submission" date="2025-08" db="UniProtKB">
        <authorList>
            <consortium name="RefSeq"/>
        </authorList>
    </citation>
    <scope>IDENTIFICATION</scope>
</reference>
<keyword evidence="1" id="KW-1185">Reference proteome</keyword>
<dbReference type="Gene3D" id="3.10.129.10">
    <property type="entry name" value="Hotdog Thioesterase"/>
    <property type="match status" value="2"/>
</dbReference>
<protein>
    <submittedName>
        <fullName evidence="2">Uncharacterized protein LOC110990195</fullName>
    </submittedName>
</protein>
<dbReference type="InterPro" id="IPR029069">
    <property type="entry name" value="HotDog_dom_sf"/>
</dbReference>
<evidence type="ECO:0000313" key="1">
    <source>
        <dbReference type="Proteomes" id="UP000694845"/>
    </source>
</evidence>
<gene>
    <name evidence="2" type="primary">LOC110990195</name>
</gene>
<dbReference type="RefSeq" id="XP_022110753.1">
    <property type="nucleotide sequence ID" value="XM_022255061.1"/>
</dbReference>
<dbReference type="OrthoDB" id="5975054at2759"/>
<dbReference type="Proteomes" id="UP000694845">
    <property type="component" value="Unplaced"/>
</dbReference>
<dbReference type="AlphaFoldDB" id="A0A8B7ZZ03"/>
<dbReference type="PANTHER" id="PTHR34487">
    <property type="entry name" value="ACYL-ACP THIOESTERASE"/>
    <property type="match status" value="1"/>
</dbReference>
<dbReference type="SUPFAM" id="SSF54637">
    <property type="entry name" value="Thioesterase/thiol ester dehydrase-isomerase"/>
    <property type="match status" value="2"/>
</dbReference>
<dbReference type="PANTHER" id="PTHR34487:SF1">
    <property type="entry name" value="ACYL-ACP THIOESTERASE"/>
    <property type="match status" value="1"/>
</dbReference>
<dbReference type="OMA" id="WDFNRAG"/>
<sequence>MKCVSSADGVFHYVLGELSYDDFDKSGRISMWKLSKLVEGARRARNQSVGPHWGELDMLVFMRSQYFQIHPAFHNVKLTQNHSVELTCTMSHLGQTSYCLECKVWDLTVNKLLATVSTHAVFISQQTRRPIPVAAEAMRLSKTVPSSEKRPISGPQFPARPVRCFSQTRAVMPSDTDSNQHLNQAMFIRFCFDCAGSAALQGKLSAFRNDVLYADAKRLWILYIREARVGEKLTLFCWEDSDLNRTIWVEICLEFQVIGQCQIQFYEGLWCTNSEGDHDKGSPLAKL</sequence>
<dbReference type="GeneID" id="110990195"/>
<organism evidence="1 2">
    <name type="scientific">Acanthaster planci</name>
    <name type="common">Crown-of-thorns starfish</name>
    <dbReference type="NCBI Taxonomy" id="133434"/>
    <lineage>
        <taxon>Eukaryota</taxon>
        <taxon>Metazoa</taxon>
        <taxon>Echinodermata</taxon>
        <taxon>Eleutherozoa</taxon>
        <taxon>Asterozoa</taxon>
        <taxon>Asteroidea</taxon>
        <taxon>Valvatacea</taxon>
        <taxon>Valvatida</taxon>
        <taxon>Acanthasteridae</taxon>
        <taxon>Acanthaster</taxon>
    </lineage>
</organism>
<name>A0A8B7ZZ03_ACAPL</name>
<accession>A0A8B7ZZ03</accession>
<proteinExistence type="predicted"/>